<dbReference type="Gene3D" id="2.60.40.10">
    <property type="entry name" value="Immunoglobulins"/>
    <property type="match status" value="6"/>
</dbReference>
<evidence type="ECO:0000259" key="2">
    <source>
        <dbReference type="Pfam" id="PF22783"/>
    </source>
</evidence>
<evidence type="ECO:0000313" key="3">
    <source>
        <dbReference type="EMBL" id="ROU00300.1"/>
    </source>
</evidence>
<organism evidence="3 4">
    <name type="scientific">Histidinibacterium lentulum</name>
    <dbReference type="NCBI Taxonomy" id="2480588"/>
    <lineage>
        <taxon>Bacteria</taxon>
        <taxon>Pseudomonadati</taxon>
        <taxon>Pseudomonadota</taxon>
        <taxon>Alphaproteobacteria</taxon>
        <taxon>Rhodobacterales</taxon>
        <taxon>Paracoccaceae</taxon>
        <taxon>Histidinibacterium</taxon>
    </lineage>
</organism>
<dbReference type="NCBIfam" id="NF033510">
    <property type="entry name" value="Ca_tandemer"/>
    <property type="match status" value="6"/>
</dbReference>
<reference evidence="3 4" key="1">
    <citation type="submission" date="2018-10" db="EMBL/GenBank/DDBJ databases">
        <title>Histidinibacterium lentulum gen. nov., sp. nov., a marine bacterium from the culture broth of Picochlorum sp. 122.</title>
        <authorList>
            <person name="Wang G."/>
        </authorList>
    </citation>
    <scope>NUCLEOTIDE SEQUENCE [LARGE SCALE GENOMIC DNA]</scope>
    <source>
        <strain evidence="3 4">B17</strain>
    </source>
</reference>
<evidence type="ECO:0000256" key="1">
    <source>
        <dbReference type="SAM" id="MobiDB-lite"/>
    </source>
</evidence>
<dbReference type="RefSeq" id="WP_123642850.1">
    <property type="nucleotide sequence ID" value="NZ_ML119086.1"/>
</dbReference>
<proteinExistence type="predicted"/>
<feature type="region of interest" description="Disordered" evidence="1">
    <location>
        <begin position="174"/>
        <end position="301"/>
    </location>
</feature>
<feature type="compositionally biased region" description="Acidic residues" evidence="1">
    <location>
        <begin position="194"/>
        <end position="204"/>
    </location>
</feature>
<feature type="compositionally biased region" description="Gly residues" evidence="1">
    <location>
        <begin position="205"/>
        <end position="232"/>
    </location>
</feature>
<keyword evidence="4" id="KW-1185">Reference proteome</keyword>
<dbReference type="Pfam" id="PF22783">
    <property type="entry name" value="BapA_N"/>
    <property type="match status" value="1"/>
</dbReference>
<dbReference type="AlphaFoldDB" id="A0A3N2QYM3"/>
<name>A0A3N2QYM3_9RHOB</name>
<protein>
    <submittedName>
        <fullName evidence="3">BapA prefix-like domain-containing protein</fullName>
    </submittedName>
</protein>
<gene>
    <name evidence="3" type="ORF">EAT49_13715</name>
</gene>
<dbReference type="Proteomes" id="UP000268016">
    <property type="component" value="Unassembled WGS sequence"/>
</dbReference>
<dbReference type="NCBIfam" id="NF033677">
    <property type="entry name" value="biofilm_BapA_N"/>
    <property type="match status" value="1"/>
</dbReference>
<dbReference type="OrthoDB" id="7858035at2"/>
<dbReference type="InterPro" id="IPR048051">
    <property type="entry name" value="BapA-like_prefix-like"/>
</dbReference>
<sequence length="1029" mass="104409">MSAIDFVVRDGAGSFDRGSVVPGAQPSVVLARGSDISLNLYPGQIAGYGRQGQALVITLANGEVLVLEGFFDAAGNPTSQLYVSAGGELYGVELVAGQGGQVFANYENGGDFGKFNPDDAFFFLRGPELLVAEGAVVEDDAVGMLANPLLGAFGAIGPLGWGAGAAGAAVLGSTFTRDDDGRTSSNTDTNPDTGDTDGDGDGDGGDGGSDGGDGGSGDGGDGGSGGGGGGDGGDGDGPDGPGPGPDDPEDPDGPNEPETPVPPTVTIREGTQSAGHVVNDDDRRDGVTIGGTGTPGGTIEVTLGNGSTQTGTVDENGDWQVVFGPDDVPPGEYSDSVTVIITNEGGTGSDSDFLDVDTETFVTFDAEATEGDGKVSAVEAADGVILSGTTEAGASVVVTVYGKQYTATVTGESWTAFVPAEDVTPGEYNLEVSVTATDAVGNTANTSGTVLVDTETFVTVNTAIIGGDGTVNRVERAAEPRVTGTAEAGATVVVTMGAASKTVVADQNGNWITQFARAEIPGGTYETTVTATATDALGNTAFASGTVNIDTELSVAFDTTPLEGDNIVNAAERADGVVLTGTTDPGSTVIVQMGGHSVTATVAASGAWSAAFPASALPQGETTIQATANATDPAGNTASATRSVVVDTTTFVTVETATVEGDGIINREERADGFVLTGTAEAGAVVEVSVEDYTVTTVADSSGNWSAQFRRADAPLGESIRAVSATATDIAGNTATATGTIRVDTLVNRLELDGPVTADNTLNALEVAAGVTLTGKVEEGSTLFVTLQNTRKEATVDADGNWTVDFGPEALRTGEYTGRIRMEATDIAGNTRTEDHFFQVDTIAPEVPVATSVDIGRDGSLRSFGISEADENLEVTRIDANGSRTKLSVDPEVDTRHNEIDLYFDTPVSDGSQLVISSTDLAGNQNATLFVLGDRGTKVVDVNNPGFDAFDIGAIDLKFVDWSELTLTAADLESLSRNDNTLKIHGGADDTVTLVGGASLIGSEDGYSIYTLGTEGGRVLIEEDINVIT</sequence>
<comment type="caution">
    <text evidence="3">The sequence shown here is derived from an EMBL/GenBank/DDBJ whole genome shotgun (WGS) entry which is preliminary data.</text>
</comment>
<feature type="compositionally biased region" description="Acidic residues" evidence="1">
    <location>
        <begin position="246"/>
        <end position="255"/>
    </location>
</feature>
<accession>A0A3N2QYM3</accession>
<feature type="domain" description="Biofilm-associated protein BapA-like prefix-like" evidence="2">
    <location>
        <begin position="27"/>
        <end position="81"/>
    </location>
</feature>
<dbReference type="EMBL" id="RDRB01000006">
    <property type="protein sequence ID" value="ROU00300.1"/>
    <property type="molecule type" value="Genomic_DNA"/>
</dbReference>
<dbReference type="InterPro" id="IPR013783">
    <property type="entry name" value="Ig-like_fold"/>
</dbReference>
<evidence type="ECO:0000313" key="4">
    <source>
        <dbReference type="Proteomes" id="UP000268016"/>
    </source>
</evidence>